<dbReference type="RefSeq" id="WP_027888203.1">
    <property type="nucleotide sequence ID" value="NZ_CP021130.1"/>
</dbReference>
<gene>
    <name evidence="3" type="ORF">Mtai_v1c00200</name>
</gene>
<evidence type="ECO:0000313" key="3">
    <source>
        <dbReference type="EMBL" id="AWR85272.1"/>
    </source>
</evidence>
<dbReference type="PANTHER" id="PTHR43031:SF1">
    <property type="entry name" value="PYRIDINE NUCLEOTIDE-DISULPHIDE OXIDOREDUCTASE"/>
    <property type="match status" value="1"/>
</dbReference>
<sequence length="122" mass="13773">MKAIAGLVVFLVASSGLAQSFKVVTVDDLYRALSDPKSFVIDVRTPQEYAQGHVPGAVNWPLQQIEQWWSKVPKDRVVYVKCNTQNRSRVAVQYLFSRGYRNLNLVTGGIQAWMARGYPTVR</sequence>
<dbReference type="CDD" id="cd00158">
    <property type="entry name" value="RHOD"/>
    <property type="match status" value="1"/>
</dbReference>
<evidence type="ECO:0000256" key="1">
    <source>
        <dbReference type="SAM" id="SignalP"/>
    </source>
</evidence>
<protein>
    <recommendedName>
        <fullName evidence="2">Rhodanese domain-containing protein</fullName>
    </recommendedName>
</protein>
<dbReference type="InterPro" id="IPR001763">
    <property type="entry name" value="Rhodanese-like_dom"/>
</dbReference>
<dbReference type="SUPFAM" id="SSF52821">
    <property type="entry name" value="Rhodanese/Cell cycle control phosphatase"/>
    <property type="match status" value="1"/>
</dbReference>
<dbReference type="PROSITE" id="PS50206">
    <property type="entry name" value="RHODANESE_3"/>
    <property type="match status" value="1"/>
</dbReference>
<evidence type="ECO:0000313" key="4">
    <source>
        <dbReference type="Proteomes" id="UP000263013"/>
    </source>
</evidence>
<dbReference type="Gene3D" id="3.40.250.10">
    <property type="entry name" value="Rhodanese-like domain"/>
    <property type="match status" value="1"/>
</dbReference>
<accession>A0ABM6WEG8</accession>
<dbReference type="Proteomes" id="UP000263013">
    <property type="component" value="Chromosome"/>
</dbReference>
<dbReference type="EMBL" id="CP021130">
    <property type="protein sequence ID" value="AWR85272.1"/>
    <property type="molecule type" value="Genomic_DNA"/>
</dbReference>
<proteinExistence type="predicted"/>
<evidence type="ECO:0000259" key="2">
    <source>
        <dbReference type="PROSITE" id="PS50206"/>
    </source>
</evidence>
<reference evidence="3 4" key="1">
    <citation type="submission" date="2017-05" db="EMBL/GenBank/DDBJ databases">
        <title>Complete genome sequence of Meiothermus taiwanensis WR-220.</title>
        <authorList>
            <person name="Wu W.-L."/>
            <person name="Lo W.-S."/>
            <person name="Kuo C.-H."/>
            <person name="Wu S.-H."/>
        </authorList>
    </citation>
    <scope>NUCLEOTIDE SEQUENCE [LARGE SCALE GENOMIC DNA]</scope>
    <source>
        <strain evidence="3 4">WR-220</strain>
    </source>
</reference>
<keyword evidence="1" id="KW-0732">Signal</keyword>
<dbReference type="PANTHER" id="PTHR43031">
    <property type="entry name" value="FAD-DEPENDENT OXIDOREDUCTASE"/>
    <property type="match status" value="1"/>
</dbReference>
<feature type="signal peptide" evidence="1">
    <location>
        <begin position="1"/>
        <end position="18"/>
    </location>
</feature>
<feature type="chain" id="PRO_5045312395" description="Rhodanese domain-containing protein" evidence="1">
    <location>
        <begin position="19"/>
        <end position="122"/>
    </location>
</feature>
<dbReference type="InterPro" id="IPR050229">
    <property type="entry name" value="GlpE_sulfurtransferase"/>
</dbReference>
<dbReference type="Pfam" id="PF00581">
    <property type="entry name" value="Rhodanese"/>
    <property type="match status" value="1"/>
</dbReference>
<keyword evidence="4" id="KW-1185">Reference proteome</keyword>
<name>A0ABM6WEG8_9DEIN</name>
<dbReference type="InterPro" id="IPR036873">
    <property type="entry name" value="Rhodanese-like_dom_sf"/>
</dbReference>
<feature type="domain" description="Rhodanese" evidence="2">
    <location>
        <begin position="34"/>
        <end position="122"/>
    </location>
</feature>
<dbReference type="SMART" id="SM00450">
    <property type="entry name" value="RHOD"/>
    <property type="match status" value="1"/>
</dbReference>
<organism evidence="3 4">
    <name type="scientific">Meiothermus taiwanensis WR-220</name>
    <dbReference type="NCBI Taxonomy" id="1339250"/>
    <lineage>
        <taxon>Bacteria</taxon>
        <taxon>Thermotogati</taxon>
        <taxon>Deinococcota</taxon>
        <taxon>Deinococci</taxon>
        <taxon>Thermales</taxon>
        <taxon>Thermaceae</taxon>
        <taxon>Meiothermus</taxon>
    </lineage>
</organism>